<dbReference type="AlphaFoldDB" id="A0A9R1X2A1"/>
<dbReference type="EMBL" id="NBSK02000008">
    <property type="protein sequence ID" value="KAJ0193592.1"/>
    <property type="molecule type" value="Genomic_DNA"/>
</dbReference>
<proteinExistence type="predicted"/>
<organism evidence="1 2">
    <name type="scientific">Lactuca sativa</name>
    <name type="common">Garden lettuce</name>
    <dbReference type="NCBI Taxonomy" id="4236"/>
    <lineage>
        <taxon>Eukaryota</taxon>
        <taxon>Viridiplantae</taxon>
        <taxon>Streptophyta</taxon>
        <taxon>Embryophyta</taxon>
        <taxon>Tracheophyta</taxon>
        <taxon>Spermatophyta</taxon>
        <taxon>Magnoliopsida</taxon>
        <taxon>eudicotyledons</taxon>
        <taxon>Gunneridae</taxon>
        <taxon>Pentapetalae</taxon>
        <taxon>asterids</taxon>
        <taxon>campanulids</taxon>
        <taxon>Asterales</taxon>
        <taxon>Asteraceae</taxon>
        <taxon>Cichorioideae</taxon>
        <taxon>Cichorieae</taxon>
        <taxon>Lactucinae</taxon>
        <taxon>Lactuca</taxon>
    </lineage>
</organism>
<name>A0A9R1X2A1_LACSA</name>
<evidence type="ECO:0000313" key="2">
    <source>
        <dbReference type="Proteomes" id="UP000235145"/>
    </source>
</evidence>
<dbReference type="Proteomes" id="UP000235145">
    <property type="component" value="Unassembled WGS sequence"/>
</dbReference>
<comment type="caution">
    <text evidence="1">The sequence shown here is derived from an EMBL/GenBank/DDBJ whole genome shotgun (WGS) entry which is preliminary data.</text>
</comment>
<protein>
    <submittedName>
        <fullName evidence="1">Uncharacterized protein</fullName>
    </submittedName>
</protein>
<reference evidence="1 2" key="1">
    <citation type="journal article" date="2017" name="Nat. Commun.">
        <title>Genome assembly with in vitro proximity ligation data and whole-genome triplication in lettuce.</title>
        <authorList>
            <person name="Reyes-Chin-Wo S."/>
            <person name="Wang Z."/>
            <person name="Yang X."/>
            <person name="Kozik A."/>
            <person name="Arikit S."/>
            <person name="Song C."/>
            <person name="Xia L."/>
            <person name="Froenicke L."/>
            <person name="Lavelle D.O."/>
            <person name="Truco M.J."/>
            <person name="Xia R."/>
            <person name="Zhu S."/>
            <person name="Xu C."/>
            <person name="Xu H."/>
            <person name="Xu X."/>
            <person name="Cox K."/>
            <person name="Korf I."/>
            <person name="Meyers B.C."/>
            <person name="Michelmore R.W."/>
        </authorList>
    </citation>
    <scope>NUCLEOTIDE SEQUENCE [LARGE SCALE GENOMIC DNA]</scope>
    <source>
        <strain evidence="2">cv. Salinas</strain>
        <tissue evidence="1">Seedlings</tissue>
    </source>
</reference>
<evidence type="ECO:0000313" key="1">
    <source>
        <dbReference type="EMBL" id="KAJ0193592.1"/>
    </source>
</evidence>
<sequence>MEFLHKLTRMNIKEIHLCLPQECFSQGIHALVNEGDYKEFLDLDFANERKINVYVDHQNEPIFEWIEEEETKDEDYNCEEDEDSIFSNTYSVDHEEDDVEYPFTSNKTRADRFLNKLCPHTVNVDVDVKYVEPQYRVHDDRHHGIK</sequence>
<accession>A0A9R1X2A1</accession>
<gene>
    <name evidence="1" type="ORF">LSAT_V11C800445000</name>
</gene>
<keyword evidence="2" id="KW-1185">Reference proteome</keyword>